<comment type="similarity">
    <text evidence="1">Belongs to the LysR transcriptional regulatory family.</text>
</comment>
<dbReference type="PROSITE" id="PS50931">
    <property type="entry name" value="HTH_LYSR"/>
    <property type="match status" value="1"/>
</dbReference>
<dbReference type="GO" id="GO:0000976">
    <property type="term" value="F:transcription cis-regulatory region binding"/>
    <property type="evidence" value="ECO:0007669"/>
    <property type="project" value="TreeGrafter"/>
</dbReference>
<dbReference type="InterPro" id="IPR036390">
    <property type="entry name" value="WH_DNA-bd_sf"/>
</dbReference>
<dbReference type="RefSeq" id="WP_160625577.1">
    <property type="nucleotide sequence ID" value="NZ_WUUQ01000004.1"/>
</dbReference>
<dbReference type="AlphaFoldDB" id="A0A6N8UA30"/>
<dbReference type="Gene3D" id="3.40.190.10">
    <property type="entry name" value="Periplasmic binding protein-like II"/>
    <property type="match status" value="2"/>
</dbReference>
<evidence type="ECO:0000256" key="1">
    <source>
        <dbReference type="ARBA" id="ARBA00009437"/>
    </source>
</evidence>
<dbReference type="Proteomes" id="UP000434036">
    <property type="component" value="Unassembled WGS sequence"/>
</dbReference>
<organism evidence="6 7">
    <name type="scientific">Copranaerobaculum intestinale</name>
    <dbReference type="NCBI Taxonomy" id="2692629"/>
    <lineage>
        <taxon>Bacteria</taxon>
        <taxon>Bacillati</taxon>
        <taxon>Bacillota</taxon>
        <taxon>Erysipelotrichia</taxon>
        <taxon>Erysipelotrichales</taxon>
        <taxon>Erysipelotrichaceae</taxon>
        <taxon>Copranaerobaculum</taxon>
    </lineage>
</organism>
<evidence type="ECO:0000256" key="3">
    <source>
        <dbReference type="ARBA" id="ARBA00023125"/>
    </source>
</evidence>
<gene>
    <name evidence="6" type="ORF">GSF08_09575</name>
</gene>
<accession>A0A6N8UA30</accession>
<dbReference type="Gene3D" id="1.10.10.10">
    <property type="entry name" value="Winged helix-like DNA-binding domain superfamily/Winged helix DNA-binding domain"/>
    <property type="match status" value="1"/>
</dbReference>
<evidence type="ECO:0000313" key="7">
    <source>
        <dbReference type="Proteomes" id="UP000434036"/>
    </source>
</evidence>
<reference evidence="6 7" key="2">
    <citation type="submission" date="2020-01" db="EMBL/GenBank/DDBJ databases">
        <title>Clostridiaceae sp. nov. isolated from the gut of human by culturomics.</title>
        <authorList>
            <person name="Chang Y."/>
        </authorList>
    </citation>
    <scope>NUCLEOTIDE SEQUENCE [LARGE SCALE GENOMIC DNA]</scope>
    <source>
        <strain evidence="6 7">DONG20-135</strain>
    </source>
</reference>
<dbReference type="PANTHER" id="PTHR30126">
    <property type="entry name" value="HTH-TYPE TRANSCRIPTIONAL REGULATOR"/>
    <property type="match status" value="1"/>
</dbReference>
<evidence type="ECO:0000259" key="5">
    <source>
        <dbReference type="PROSITE" id="PS50931"/>
    </source>
</evidence>
<reference evidence="6 7" key="1">
    <citation type="submission" date="2019-12" db="EMBL/GenBank/DDBJ databases">
        <authorList>
            <person name="Yang R."/>
        </authorList>
    </citation>
    <scope>NUCLEOTIDE SEQUENCE [LARGE SCALE GENOMIC DNA]</scope>
    <source>
        <strain evidence="6 7">DONG20-135</strain>
    </source>
</reference>
<dbReference type="Pfam" id="PF00126">
    <property type="entry name" value="HTH_1"/>
    <property type="match status" value="1"/>
</dbReference>
<dbReference type="InterPro" id="IPR005119">
    <property type="entry name" value="LysR_subst-bd"/>
</dbReference>
<feature type="domain" description="HTH lysR-type" evidence="5">
    <location>
        <begin position="1"/>
        <end position="58"/>
    </location>
</feature>
<dbReference type="InterPro" id="IPR036388">
    <property type="entry name" value="WH-like_DNA-bd_sf"/>
</dbReference>
<evidence type="ECO:0000256" key="2">
    <source>
        <dbReference type="ARBA" id="ARBA00023015"/>
    </source>
</evidence>
<dbReference type="SUPFAM" id="SSF46785">
    <property type="entry name" value="Winged helix' DNA-binding domain"/>
    <property type="match status" value="1"/>
</dbReference>
<comment type="caution">
    <text evidence="6">The sequence shown here is derived from an EMBL/GenBank/DDBJ whole genome shotgun (WGS) entry which is preliminary data.</text>
</comment>
<keyword evidence="7" id="KW-1185">Reference proteome</keyword>
<name>A0A6N8UA30_9FIRM</name>
<dbReference type="PANTHER" id="PTHR30126:SF40">
    <property type="entry name" value="HTH-TYPE TRANSCRIPTIONAL REGULATOR GLTR"/>
    <property type="match status" value="1"/>
</dbReference>
<proteinExistence type="inferred from homology"/>
<dbReference type="EMBL" id="WUUQ01000004">
    <property type="protein sequence ID" value="MXQ74184.1"/>
    <property type="molecule type" value="Genomic_DNA"/>
</dbReference>
<evidence type="ECO:0000256" key="4">
    <source>
        <dbReference type="ARBA" id="ARBA00023163"/>
    </source>
</evidence>
<dbReference type="InterPro" id="IPR000847">
    <property type="entry name" value="LysR_HTH_N"/>
</dbReference>
<dbReference type="Pfam" id="PF03466">
    <property type="entry name" value="LysR_substrate"/>
    <property type="match status" value="1"/>
</dbReference>
<protein>
    <submittedName>
        <fullName evidence="6">LysR family transcriptional regulator</fullName>
    </submittedName>
</protein>
<keyword evidence="4" id="KW-0804">Transcription</keyword>
<keyword evidence="3" id="KW-0238">DNA-binding</keyword>
<keyword evidence="2" id="KW-0805">Transcription regulation</keyword>
<sequence>MLDYRLLTFMNLYQTMNYTKTAKNLKITQPAVTQHIKYLEAAYQVKLFHYAKKKLTTTKEGEYLYRCASALQANSSKVFSDILCLNEDKTSLKLGASATIAQYWMPAVLKRLEDTDRMFEVELTVDATDQLVNQLRRGEIDMAFVEGNFDSSTVHAQALRKEEIVLAVPVDHELSSKGTVSFNDILDERLLHGDEHDVCGAVVNQALQTNNLSVGSFRSHMVINDNEVIKQMIKEGIGIGFVYQSAIREELAEHALAAVKIKGCKLMREFFMIYLNETIFKDQFQEFYHSCQMILKDLNSNI</sequence>
<dbReference type="SUPFAM" id="SSF53850">
    <property type="entry name" value="Periplasmic binding protein-like II"/>
    <property type="match status" value="1"/>
</dbReference>
<dbReference type="GO" id="GO:0003700">
    <property type="term" value="F:DNA-binding transcription factor activity"/>
    <property type="evidence" value="ECO:0007669"/>
    <property type="project" value="InterPro"/>
</dbReference>
<evidence type="ECO:0000313" key="6">
    <source>
        <dbReference type="EMBL" id="MXQ74184.1"/>
    </source>
</evidence>